<gene>
    <name evidence="1" type="ORF">F2Q68_00010756</name>
</gene>
<evidence type="ECO:0008006" key="3">
    <source>
        <dbReference type="Google" id="ProtNLM"/>
    </source>
</evidence>
<dbReference type="EMBL" id="QGKW02000717">
    <property type="protein sequence ID" value="KAF2598454.1"/>
    <property type="molecule type" value="Genomic_DNA"/>
</dbReference>
<organism evidence="1 2">
    <name type="scientific">Brassica cretica</name>
    <name type="common">Mustard</name>
    <dbReference type="NCBI Taxonomy" id="69181"/>
    <lineage>
        <taxon>Eukaryota</taxon>
        <taxon>Viridiplantae</taxon>
        <taxon>Streptophyta</taxon>
        <taxon>Embryophyta</taxon>
        <taxon>Tracheophyta</taxon>
        <taxon>Spermatophyta</taxon>
        <taxon>Magnoliopsida</taxon>
        <taxon>eudicotyledons</taxon>
        <taxon>Gunneridae</taxon>
        <taxon>Pentapetalae</taxon>
        <taxon>rosids</taxon>
        <taxon>malvids</taxon>
        <taxon>Brassicales</taxon>
        <taxon>Brassicaceae</taxon>
        <taxon>Brassiceae</taxon>
        <taxon>Brassica</taxon>
    </lineage>
</organism>
<sequence>MDPLELVRYAESECHSWFNANEIVPLILQEHSSEEPQVISLDNICMVDGSWTSTAQFSGCGWFWKDSTGKIQLMGTRNLRRRETALQSEAL</sequence>
<accession>A0A8S9KTW5</accession>
<evidence type="ECO:0000313" key="2">
    <source>
        <dbReference type="Proteomes" id="UP000712281"/>
    </source>
</evidence>
<reference evidence="1" key="1">
    <citation type="submission" date="2019-12" db="EMBL/GenBank/DDBJ databases">
        <title>Genome sequencing and annotation of Brassica cretica.</title>
        <authorList>
            <person name="Studholme D.J."/>
            <person name="Sarris P.F."/>
        </authorList>
    </citation>
    <scope>NUCLEOTIDE SEQUENCE</scope>
    <source>
        <strain evidence="1">PFS-001/15</strain>
        <tissue evidence="1">Leaf</tissue>
    </source>
</reference>
<protein>
    <recommendedName>
        <fullName evidence="3">RNase H type-1 domain-containing protein</fullName>
    </recommendedName>
</protein>
<evidence type="ECO:0000313" key="1">
    <source>
        <dbReference type="EMBL" id="KAF2598454.1"/>
    </source>
</evidence>
<name>A0A8S9KTW5_BRACR</name>
<dbReference type="Proteomes" id="UP000712281">
    <property type="component" value="Unassembled WGS sequence"/>
</dbReference>
<proteinExistence type="predicted"/>
<dbReference type="AlphaFoldDB" id="A0A8S9KTW5"/>
<comment type="caution">
    <text evidence="1">The sequence shown here is derived from an EMBL/GenBank/DDBJ whole genome shotgun (WGS) entry which is preliminary data.</text>
</comment>